<feature type="region of interest" description="Disordered" evidence="1">
    <location>
        <begin position="153"/>
        <end position="191"/>
    </location>
</feature>
<name>A0A1E4SXW8_9ASCO</name>
<organism evidence="2 3">
    <name type="scientific">[Candida] arabinofermentans NRRL YB-2248</name>
    <dbReference type="NCBI Taxonomy" id="983967"/>
    <lineage>
        <taxon>Eukaryota</taxon>
        <taxon>Fungi</taxon>
        <taxon>Dikarya</taxon>
        <taxon>Ascomycota</taxon>
        <taxon>Saccharomycotina</taxon>
        <taxon>Pichiomycetes</taxon>
        <taxon>Pichiales</taxon>
        <taxon>Pichiaceae</taxon>
        <taxon>Ogataea</taxon>
        <taxon>Ogataea/Candida clade</taxon>
    </lineage>
</organism>
<dbReference type="Proteomes" id="UP000094801">
    <property type="component" value="Unassembled WGS sequence"/>
</dbReference>
<feature type="compositionally biased region" description="Acidic residues" evidence="1">
    <location>
        <begin position="225"/>
        <end position="279"/>
    </location>
</feature>
<proteinExistence type="predicted"/>
<protein>
    <submittedName>
        <fullName evidence="2">Uncharacterized protein</fullName>
    </submittedName>
</protein>
<evidence type="ECO:0000313" key="2">
    <source>
        <dbReference type="EMBL" id="ODV84292.1"/>
    </source>
</evidence>
<accession>A0A1E4SXW8</accession>
<dbReference type="EMBL" id="KV453857">
    <property type="protein sequence ID" value="ODV84292.1"/>
    <property type="molecule type" value="Genomic_DNA"/>
</dbReference>
<keyword evidence="3" id="KW-1185">Reference proteome</keyword>
<gene>
    <name evidence="2" type="ORF">CANARDRAFT_24066</name>
</gene>
<feature type="region of interest" description="Disordered" evidence="1">
    <location>
        <begin position="216"/>
        <end position="286"/>
    </location>
</feature>
<sequence>MTYNEQSAIRHITSKDNLTSMTLKSDIASKYIVQNELILDLFKMIKKTNRSKVEGISLQETLQIDDNVTYLKDWINQLENDIESLQKSDSNDNESKSDVDIECLKLDGMIKSLENEFLHPNDNELKLQNDKILNDYSQTFGKIVYEVKGNMTQDSDNLNLGQDEDDEQEREISENNNDNNNGDDGSESTESNYKSSIYYRLSKPVRFSDVDYQQGEYKRQKLDDEEKADDVVELGDDEEQVVNDEPVADEVADEQEEQENGEVEQEEQEEQEQQEEQDSNTEPSNQ</sequence>
<dbReference type="AlphaFoldDB" id="A0A1E4SXW8"/>
<evidence type="ECO:0000256" key="1">
    <source>
        <dbReference type="SAM" id="MobiDB-lite"/>
    </source>
</evidence>
<feature type="compositionally biased region" description="Low complexity" evidence="1">
    <location>
        <begin position="174"/>
        <end position="183"/>
    </location>
</feature>
<reference evidence="3" key="1">
    <citation type="submission" date="2016-04" db="EMBL/GenBank/DDBJ databases">
        <title>Comparative genomics of biotechnologically important yeasts.</title>
        <authorList>
            <consortium name="DOE Joint Genome Institute"/>
            <person name="Riley R."/>
            <person name="Haridas S."/>
            <person name="Wolfe K.H."/>
            <person name="Lopes M.R."/>
            <person name="Hittinger C.T."/>
            <person name="Goker M."/>
            <person name="Salamov A."/>
            <person name="Wisecaver J."/>
            <person name="Long T.M."/>
            <person name="Aerts A.L."/>
            <person name="Barry K."/>
            <person name="Choi C."/>
            <person name="Clum A."/>
            <person name="Coughlan A.Y."/>
            <person name="Deshpande S."/>
            <person name="Douglass A.P."/>
            <person name="Hanson S.J."/>
            <person name="Klenk H.-P."/>
            <person name="Labutti K."/>
            <person name="Lapidus A."/>
            <person name="Lindquist E."/>
            <person name="Lipzen A."/>
            <person name="Meier-Kolthoff J.P."/>
            <person name="Ohm R.A."/>
            <person name="Otillar R.P."/>
            <person name="Pangilinan J."/>
            <person name="Peng Y."/>
            <person name="Rokas A."/>
            <person name="Rosa C.A."/>
            <person name="Scheuner C."/>
            <person name="Sibirny A.A."/>
            <person name="Slot J.C."/>
            <person name="Stielow J.B."/>
            <person name="Sun H."/>
            <person name="Kurtzman C.P."/>
            <person name="Blackwell M."/>
            <person name="Grigoriev I.V."/>
            <person name="Jeffries T.W."/>
        </authorList>
    </citation>
    <scope>NUCLEOTIDE SEQUENCE [LARGE SCALE GENOMIC DNA]</scope>
    <source>
        <strain evidence="3">NRRL YB-2248</strain>
    </source>
</reference>
<evidence type="ECO:0000313" key="3">
    <source>
        <dbReference type="Proteomes" id="UP000094801"/>
    </source>
</evidence>
<dbReference type="OrthoDB" id="3996108at2759"/>